<dbReference type="STRING" id="1458461.BN1012_Phect1847"/>
<organism evidence="4 5">
    <name type="scientific">Candidatus Phaeomarinibacter ectocarpi</name>
    <dbReference type="NCBI Taxonomy" id="1458461"/>
    <lineage>
        <taxon>Bacteria</taxon>
        <taxon>Pseudomonadati</taxon>
        <taxon>Pseudomonadota</taxon>
        <taxon>Alphaproteobacteria</taxon>
        <taxon>Hyphomicrobiales</taxon>
        <taxon>Parvibaculaceae</taxon>
        <taxon>Candidatus Phaeomarinibacter</taxon>
    </lineage>
</organism>
<evidence type="ECO:0000256" key="1">
    <source>
        <dbReference type="ARBA" id="ARBA00022679"/>
    </source>
</evidence>
<dbReference type="GO" id="GO:0016779">
    <property type="term" value="F:nucleotidyltransferase activity"/>
    <property type="evidence" value="ECO:0007669"/>
    <property type="project" value="UniProtKB-KW"/>
</dbReference>
<dbReference type="SUPFAM" id="SSF53448">
    <property type="entry name" value="Nucleotide-diphospho-sugar transferases"/>
    <property type="match status" value="1"/>
</dbReference>
<dbReference type="Proteomes" id="UP000032160">
    <property type="component" value="Chromosome I"/>
</dbReference>
<keyword evidence="5" id="KW-1185">Reference proteome</keyword>
<name>X5MM46_9HYPH</name>
<dbReference type="AlphaFoldDB" id="X5MM46"/>
<gene>
    <name evidence="4" type="ORF">BN1012_Phect1847</name>
</gene>
<keyword evidence="2" id="KW-0548">Nucleotidyltransferase</keyword>
<dbReference type="HOGENOM" id="CLU_029499_2_1_5"/>
<sequence>MTAPNTVIDTAMVMAAGHGTRMRPLTNDKPKALIEVAGKPMVDHAIDRLKDAGIKRIIVNIHAFADQMRAHLEARNDDSIIISDETEAILETGGGIKKALPLLGDKPIITHNCDSIWVEGMGKTLPRLLERFDPDEMDALLVVAVTANIVGDVARGDFTMDAAGRIEWREPASVAPFMYTGVQIIKPQLFADIEEDAFSTTKVWRGLIEDKRAYGMRHDGVWMHVGTPGALEEAEEFLRDL</sequence>
<proteinExistence type="predicted"/>
<dbReference type="InterPro" id="IPR029044">
    <property type="entry name" value="Nucleotide-diphossugar_trans"/>
</dbReference>
<dbReference type="InterPro" id="IPR005835">
    <property type="entry name" value="NTP_transferase_dom"/>
</dbReference>
<dbReference type="KEGG" id="pect:BN1012_Phect1847"/>
<feature type="domain" description="Nucleotidyl transferase" evidence="3">
    <location>
        <begin position="11"/>
        <end position="239"/>
    </location>
</feature>
<dbReference type="Pfam" id="PF00483">
    <property type="entry name" value="NTP_transferase"/>
    <property type="match status" value="1"/>
</dbReference>
<dbReference type="EMBL" id="HG966617">
    <property type="protein sequence ID" value="CDO60060.1"/>
    <property type="molecule type" value="Genomic_DNA"/>
</dbReference>
<dbReference type="CDD" id="cd06422">
    <property type="entry name" value="NTP_transferase_like_1"/>
    <property type="match status" value="1"/>
</dbReference>
<dbReference type="RefSeq" id="WP_043948196.1">
    <property type="nucleotide sequence ID" value="NZ_HG966617.1"/>
</dbReference>
<evidence type="ECO:0000313" key="5">
    <source>
        <dbReference type="Proteomes" id="UP000032160"/>
    </source>
</evidence>
<dbReference type="PANTHER" id="PTHR43584">
    <property type="entry name" value="NUCLEOTIDYL TRANSFERASE"/>
    <property type="match status" value="1"/>
</dbReference>
<dbReference type="Gene3D" id="3.90.550.10">
    <property type="entry name" value="Spore Coat Polysaccharide Biosynthesis Protein SpsA, Chain A"/>
    <property type="match status" value="1"/>
</dbReference>
<evidence type="ECO:0000313" key="4">
    <source>
        <dbReference type="EMBL" id="CDO60060.1"/>
    </source>
</evidence>
<dbReference type="OrthoDB" id="9788272at2"/>
<protein>
    <submittedName>
        <fullName evidence="4">Nucleotidyl transferase possibly involved in threonylcarbamoyladenosine formation</fullName>
    </submittedName>
</protein>
<evidence type="ECO:0000259" key="3">
    <source>
        <dbReference type="Pfam" id="PF00483"/>
    </source>
</evidence>
<keyword evidence="1 4" id="KW-0808">Transferase</keyword>
<dbReference type="PANTHER" id="PTHR43584:SF8">
    <property type="entry name" value="N-ACETYLMURAMATE ALPHA-1-PHOSPHATE URIDYLYLTRANSFERASE"/>
    <property type="match status" value="1"/>
</dbReference>
<dbReference type="PATRIC" id="fig|1458461.3.peg.1851"/>
<dbReference type="InterPro" id="IPR050065">
    <property type="entry name" value="GlmU-like"/>
</dbReference>
<reference evidence="4 5" key="1">
    <citation type="journal article" date="2014" name="Front. Genet.">
        <title>Genome and metabolic network of "Candidatus Phaeomarinobacter ectocarpi" Ec32, a new candidate genus of Alphaproteobacteria frequently associated with brown algae.</title>
        <authorList>
            <person name="Dittami S.M."/>
            <person name="Barbeyron T."/>
            <person name="Boyen C."/>
            <person name="Cambefort J."/>
            <person name="Collet G."/>
            <person name="Delage L."/>
            <person name="Gobet A."/>
            <person name="Groisillier A."/>
            <person name="Leblanc C."/>
            <person name="Michel G."/>
            <person name="Scornet D."/>
            <person name="Siegel A."/>
            <person name="Tapia J.E."/>
            <person name="Tonon T."/>
        </authorList>
    </citation>
    <scope>NUCLEOTIDE SEQUENCE [LARGE SCALE GENOMIC DNA]</scope>
    <source>
        <strain evidence="4 5">Ec32</strain>
    </source>
</reference>
<accession>X5MM46</accession>
<evidence type="ECO:0000256" key="2">
    <source>
        <dbReference type="ARBA" id="ARBA00022695"/>
    </source>
</evidence>